<accession>A0AAW1VJP2</accession>
<dbReference type="InterPro" id="IPR025312">
    <property type="entry name" value="DUF4216"/>
</dbReference>
<dbReference type="Proteomes" id="UP001457282">
    <property type="component" value="Unassembled WGS sequence"/>
</dbReference>
<comment type="caution">
    <text evidence="3">The sequence shown here is derived from an EMBL/GenBank/DDBJ whole genome shotgun (WGS) entry which is preliminary data.</text>
</comment>
<feature type="compositionally biased region" description="Acidic residues" evidence="1">
    <location>
        <begin position="327"/>
        <end position="340"/>
    </location>
</feature>
<protein>
    <recommendedName>
        <fullName evidence="2">DUF4216 domain-containing protein</fullName>
    </recommendedName>
</protein>
<dbReference type="EMBL" id="JBEDUW010000282">
    <property type="protein sequence ID" value="KAK9901830.1"/>
    <property type="molecule type" value="Genomic_DNA"/>
</dbReference>
<dbReference type="PANTHER" id="PTHR48258">
    <property type="entry name" value="DUF4218 DOMAIN-CONTAINING PROTEIN-RELATED"/>
    <property type="match status" value="1"/>
</dbReference>
<evidence type="ECO:0000313" key="3">
    <source>
        <dbReference type="EMBL" id="KAK9901830.1"/>
    </source>
</evidence>
<evidence type="ECO:0000256" key="1">
    <source>
        <dbReference type="SAM" id="MobiDB-lite"/>
    </source>
</evidence>
<evidence type="ECO:0000259" key="2">
    <source>
        <dbReference type="Pfam" id="PF13952"/>
    </source>
</evidence>
<evidence type="ECO:0000313" key="4">
    <source>
        <dbReference type="Proteomes" id="UP001457282"/>
    </source>
</evidence>
<dbReference type="Pfam" id="PF13952">
    <property type="entry name" value="DUF4216"/>
    <property type="match status" value="1"/>
</dbReference>
<reference evidence="3 4" key="1">
    <citation type="journal article" date="2023" name="G3 (Bethesda)">
        <title>A chromosome-length genome assembly and annotation of blackberry (Rubus argutus, cv. 'Hillquist').</title>
        <authorList>
            <person name="Bruna T."/>
            <person name="Aryal R."/>
            <person name="Dudchenko O."/>
            <person name="Sargent D.J."/>
            <person name="Mead D."/>
            <person name="Buti M."/>
            <person name="Cavallini A."/>
            <person name="Hytonen T."/>
            <person name="Andres J."/>
            <person name="Pham M."/>
            <person name="Weisz D."/>
            <person name="Mascagni F."/>
            <person name="Usai G."/>
            <person name="Natali L."/>
            <person name="Bassil N."/>
            <person name="Fernandez G.E."/>
            <person name="Lomsadze A."/>
            <person name="Armour M."/>
            <person name="Olukolu B."/>
            <person name="Poorten T."/>
            <person name="Britton C."/>
            <person name="Davik J."/>
            <person name="Ashrafi H."/>
            <person name="Aiden E.L."/>
            <person name="Borodovsky M."/>
            <person name="Worthington M."/>
        </authorList>
    </citation>
    <scope>NUCLEOTIDE SEQUENCE [LARGE SCALE GENOMIC DNA]</scope>
    <source>
        <strain evidence="3">PI 553951</strain>
    </source>
</reference>
<dbReference type="PANTHER" id="PTHR48258:SF10">
    <property type="entry name" value="DUF4218 DOMAIN-CONTAINING PROTEIN"/>
    <property type="match status" value="1"/>
</dbReference>
<dbReference type="AlphaFoldDB" id="A0AAW1VJP2"/>
<keyword evidence="4" id="KW-1185">Reference proteome</keyword>
<feature type="domain" description="DUF4216" evidence="2">
    <location>
        <begin position="163"/>
        <end position="234"/>
    </location>
</feature>
<name>A0AAW1VJP2_RUBAR</name>
<gene>
    <name evidence="3" type="ORF">M0R45_001925</name>
</gene>
<proteinExistence type="predicted"/>
<feature type="region of interest" description="Disordered" evidence="1">
    <location>
        <begin position="307"/>
        <end position="340"/>
    </location>
</feature>
<sequence>MTRVEQAPIPQEVLVVGEEMVNRLTAENEQLKYVDLESAKWYILDNCAEVQPYKIKHREILERESHLNLEERQRKSFPEWFKDHIQALYSEESSEVTDELYALSFGPDDRVGTYTMCTMNGIKWHVKQIENSKSVQNSGIMVPGLHGHHKSDFYGQLVSIVRVPYMNGYSVFLYKGEWFDTNCKKRKRVVRDYHFMSVNTNNLWYKDDPYVLATQAQQIFYLDDPNLGYGWKVIQKIRHRHVWDIPENEETYATETNYVDETNQEEVGDLDRTVEDENVDLTRSLRRDDVEPEIHVLSHKDLAELDSFANDDFIDDDPQEGEILSRDEEDENNNDYSDSD</sequence>
<organism evidence="3 4">
    <name type="scientific">Rubus argutus</name>
    <name type="common">Southern blackberry</name>
    <dbReference type="NCBI Taxonomy" id="59490"/>
    <lineage>
        <taxon>Eukaryota</taxon>
        <taxon>Viridiplantae</taxon>
        <taxon>Streptophyta</taxon>
        <taxon>Embryophyta</taxon>
        <taxon>Tracheophyta</taxon>
        <taxon>Spermatophyta</taxon>
        <taxon>Magnoliopsida</taxon>
        <taxon>eudicotyledons</taxon>
        <taxon>Gunneridae</taxon>
        <taxon>Pentapetalae</taxon>
        <taxon>rosids</taxon>
        <taxon>fabids</taxon>
        <taxon>Rosales</taxon>
        <taxon>Rosaceae</taxon>
        <taxon>Rosoideae</taxon>
        <taxon>Rosoideae incertae sedis</taxon>
        <taxon>Rubus</taxon>
    </lineage>
</organism>